<evidence type="ECO:0000313" key="2">
    <source>
        <dbReference type="Proteomes" id="UP000189475"/>
    </source>
</evidence>
<evidence type="ECO:0000313" key="1">
    <source>
        <dbReference type="EMBL" id="SJL82671.1"/>
    </source>
</evidence>
<protein>
    <submittedName>
        <fullName evidence="1">Uncharacterized protein</fullName>
    </submittedName>
</protein>
<sequence>MLCLQTRIFSSLGSFYQPVLCSHPLHKAYFLYLFDLSVKFCAPPPQAVFFYLKHSVPFKVYANISCACIEIPHKKNAAD</sequence>
<accession>A0A1R4B189</accession>
<proteinExistence type="predicted"/>
<gene>
    <name evidence="1" type="ORF">VPAL9027_00603</name>
</gene>
<dbReference type="EMBL" id="FUFT01000002">
    <property type="protein sequence ID" value="SJL82671.1"/>
    <property type="molecule type" value="Genomic_DNA"/>
</dbReference>
<organism evidence="1 2">
    <name type="scientific">Vibrio palustris</name>
    <dbReference type="NCBI Taxonomy" id="1918946"/>
    <lineage>
        <taxon>Bacteria</taxon>
        <taxon>Pseudomonadati</taxon>
        <taxon>Pseudomonadota</taxon>
        <taxon>Gammaproteobacteria</taxon>
        <taxon>Vibrionales</taxon>
        <taxon>Vibrionaceae</taxon>
        <taxon>Vibrio</taxon>
    </lineage>
</organism>
<dbReference type="AlphaFoldDB" id="A0A1R4B189"/>
<reference evidence="1 2" key="1">
    <citation type="submission" date="2017-02" db="EMBL/GenBank/DDBJ databases">
        <authorList>
            <person name="Peterson S.W."/>
        </authorList>
    </citation>
    <scope>NUCLEOTIDE SEQUENCE [LARGE SCALE GENOMIC DNA]</scope>
    <source>
        <strain evidence="1 2">CECT 9027</strain>
    </source>
</reference>
<name>A0A1R4B189_9VIBR</name>
<keyword evidence="2" id="KW-1185">Reference proteome</keyword>
<dbReference type="STRING" id="1918946.VPAL9027_00603"/>
<dbReference type="Proteomes" id="UP000189475">
    <property type="component" value="Unassembled WGS sequence"/>
</dbReference>